<dbReference type="AlphaFoldDB" id="A0A9N9YAH0"/>
<evidence type="ECO:0000313" key="2">
    <source>
        <dbReference type="Proteomes" id="UP000754883"/>
    </source>
</evidence>
<organism evidence="1 2">
    <name type="scientific">Clonostachys byssicola</name>
    <dbReference type="NCBI Taxonomy" id="160290"/>
    <lineage>
        <taxon>Eukaryota</taxon>
        <taxon>Fungi</taxon>
        <taxon>Dikarya</taxon>
        <taxon>Ascomycota</taxon>
        <taxon>Pezizomycotina</taxon>
        <taxon>Sordariomycetes</taxon>
        <taxon>Hypocreomycetidae</taxon>
        <taxon>Hypocreales</taxon>
        <taxon>Bionectriaceae</taxon>
        <taxon>Clonostachys</taxon>
    </lineage>
</organism>
<accession>A0A9N9YAH0</accession>
<sequence>MGMRRLQRLERSRDQPIPGYYELIDPGPSGLDVSRFPISWPARMQNACASSGRGPCYASIDDVHTRPTQAIAEIRIIVELWAVKHPPTLKTVLANYNPGQSHSSSKDASANATSGSVEDVTVVSSQASVGISLLQPPSLVAGAGAGAGDSSLATTAHNGPK</sequence>
<protein>
    <submittedName>
        <fullName evidence="1">Uncharacterized protein</fullName>
    </submittedName>
</protein>
<reference evidence="1 2" key="2">
    <citation type="submission" date="2021-10" db="EMBL/GenBank/DDBJ databases">
        <authorList>
            <person name="Piombo E."/>
        </authorList>
    </citation>
    <scope>NUCLEOTIDE SEQUENCE [LARGE SCALE GENOMIC DNA]</scope>
</reference>
<name>A0A9N9YAH0_9HYPO</name>
<keyword evidence="2" id="KW-1185">Reference proteome</keyword>
<comment type="caution">
    <text evidence="1">The sequence shown here is derived from an EMBL/GenBank/DDBJ whole genome shotgun (WGS) entry which is preliminary data.</text>
</comment>
<gene>
    <name evidence="1" type="ORF">CBYS24578_00005764</name>
</gene>
<dbReference type="EMBL" id="CABFNO020001568">
    <property type="protein sequence ID" value="CAH0004925.1"/>
    <property type="molecule type" value="Genomic_DNA"/>
</dbReference>
<proteinExistence type="predicted"/>
<evidence type="ECO:0000313" key="1">
    <source>
        <dbReference type="EMBL" id="CAH0004925.1"/>
    </source>
</evidence>
<dbReference type="Proteomes" id="UP000754883">
    <property type="component" value="Unassembled WGS sequence"/>
</dbReference>
<reference evidence="2" key="1">
    <citation type="submission" date="2019-06" db="EMBL/GenBank/DDBJ databases">
        <authorList>
            <person name="Broberg M."/>
        </authorList>
    </citation>
    <scope>NUCLEOTIDE SEQUENCE [LARGE SCALE GENOMIC DNA]</scope>
</reference>